<organism evidence="1 2">
    <name type="scientific">Paenibacillus aestuarii</name>
    <dbReference type="NCBI Taxonomy" id="516965"/>
    <lineage>
        <taxon>Bacteria</taxon>
        <taxon>Bacillati</taxon>
        <taxon>Bacillota</taxon>
        <taxon>Bacilli</taxon>
        <taxon>Bacillales</taxon>
        <taxon>Paenibacillaceae</taxon>
        <taxon>Paenibacillus</taxon>
    </lineage>
</organism>
<dbReference type="RefSeq" id="WP_377523731.1">
    <property type="nucleotide sequence ID" value="NZ_JAQFVF010000061.1"/>
</dbReference>
<protein>
    <submittedName>
        <fullName evidence="1">Sporulation histidine kinase inhibitor Sda</fullName>
    </submittedName>
</protein>
<proteinExistence type="predicted"/>
<evidence type="ECO:0000313" key="2">
    <source>
        <dbReference type="Proteomes" id="UP001596044"/>
    </source>
</evidence>
<sequence>MHNYLWILERLFYFLARDNIITNSRIKVIQVRQISDETLIDSYYKAIDLRLESDFLDLLLAEIKRRNLKLNVFVKDETPMN</sequence>
<name>A0ABW0K462_9BACL</name>
<dbReference type="EMBL" id="JBHSMJ010000008">
    <property type="protein sequence ID" value="MFC5447577.1"/>
    <property type="molecule type" value="Genomic_DNA"/>
</dbReference>
<dbReference type="InterPro" id="IPR015064">
    <property type="entry name" value="Sda"/>
</dbReference>
<dbReference type="GO" id="GO:0004860">
    <property type="term" value="F:protein kinase inhibitor activity"/>
    <property type="evidence" value="ECO:0007669"/>
    <property type="project" value="UniProtKB-KW"/>
</dbReference>
<dbReference type="Pfam" id="PF08970">
    <property type="entry name" value="Sda"/>
    <property type="match status" value="1"/>
</dbReference>
<dbReference type="InterPro" id="IPR036916">
    <property type="entry name" value="Sda_sf"/>
</dbReference>
<evidence type="ECO:0000313" key="1">
    <source>
        <dbReference type="EMBL" id="MFC5447577.1"/>
    </source>
</evidence>
<reference evidence="2" key="1">
    <citation type="journal article" date="2019" name="Int. J. Syst. Evol. Microbiol.">
        <title>The Global Catalogue of Microorganisms (GCM) 10K type strain sequencing project: providing services to taxonomists for standard genome sequencing and annotation.</title>
        <authorList>
            <consortium name="The Broad Institute Genomics Platform"/>
            <consortium name="The Broad Institute Genome Sequencing Center for Infectious Disease"/>
            <person name="Wu L."/>
            <person name="Ma J."/>
        </authorList>
    </citation>
    <scope>NUCLEOTIDE SEQUENCE [LARGE SCALE GENOMIC DNA]</scope>
    <source>
        <strain evidence="2">KACC 11904</strain>
    </source>
</reference>
<accession>A0ABW0K462</accession>
<keyword evidence="2" id="KW-1185">Reference proteome</keyword>
<dbReference type="SUPFAM" id="SSF100985">
    <property type="entry name" value="Sporulation inhibitor Sda"/>
    <property type="match status" value="1"/>
</dbReference>
<comment type="caution">
    <text evidence="1">The sequence shown here is derived from an EMBL/GenBank/DDBJ whole genome shotgun (WGS) entry which is preliminary data.</text>
</comment>
<gene>
    <name evidence="1" type="ORF">ACFPOG_04860</name>
</gene>
<keyword evidence="1" id="KW-0649">Protein kinase inhibitor</keyword>
<dbReference type="Gene3D" id="1.10.287.1100">
    <property type="entry name" value="Sporulation inhibitor A"/>
    <property type="match status" value="1"/>
</dbReference>
<dbReference type="Proteomes" id="UP001596044">
    <property type="component" value="Unassembled WGS sequence"/>
</dbReference>